<dbReference type="CDD" id="cd17033">
    <property type="entry name" value="DR1245-like"/>
    <property type="match status" value="1"/>
</dbReference>
<name>A0AAE3GWH5_9CYAN</name>
<evidence type="ECO:0000313" key="1">
    <source>
        <dbReference type="EMBL" id="MCP2731739.1"/>
    </source>
</evidence>
<proteinExistence type="predicted"/>
<evidence type="ECO:0000313" key="2">
    <source>
        <dbReference type="Proteomes" id="UP001204953"/>
    </source>
</evidence>
<accession>A0AAE3GWH5</accession>
<dbReference type="Pfam" id="PF10722">
    <property type="entry name" value="YbjN"/>
    <property type="match status" value="1"/>
</dbReference>
<organism evidence="1 2">
    <name type="scientific">Limnofasciculus baicalensis BBK-W-15</name>
    <dbReference type="NCBI Taxonomy" id="2699891"/>
    <lineage>
        <taxon>Bacteria</taxon>
        <taxon>Bacillati</taxon>
        <taxon>Cyanobacteriota</taxon>
        <taxon>Cyanophyceae</taxon>
        <taxon>Coleofasciculales</taxon>
        <taxon>Coleofasciculaceae</taxon>
        <taxon>Limnofasciculus</taxon>
        <taxon>Limnofasciculus baicalensis</taxon>
    </lineage>
</organism>
<dbReference type="InterPro" id="IPR019660">
    <property type="entry name" value="Put_sensory_transdc_reg_YbjN"/>
</dbReference>
<dbReference type="Proteomes" id="UP001204953">
    <property type="component" value="Unassembled WGS sequence"/>
</dbReference>
<gene>
    <name evidence="1" type="ORF">NJ959_25235</name>
</gene>
<dbReference type="EMBL" id="JAMZMM010000388">
    <property type="protein sequence ID" value="MCP2731739.1"/>
    <property type="molecule type" value="Genomic_DNA"/>
</dbReference>
<reference evidence="1" key="1">
    <citation type="submission" date="2022-06" db="EMBL/GenBank/DDBJ databases">
        <title>New cyanobacteria of genus Symplocastrum in benthos of Lake Baikal.</title>
        <authorList>
            <person name="Sorokovikova E."/>
            <person name="Tikhonova I."/>
            <person name="Krasnopeev A."/>
            <person name="Evseev P."/>
            <person name="Gladkikh A."/>
            <person name="Belykh O."/>
        </authorList>
    </citation>
    <scope>NUCLEOTIDE SEQUENCE</scope>
    <source>
        <strain evidence="1">BBK-W-15</strain>
    </source>
</reference>
<sequence length="388" mass="44226">MNTQTHQLDTRIILHSPTQTPITIHGQTLTITQKNYTIISATIAFQITPEVYHLLDTKFLFNLKPELRSNFTAGKFLPSSNIQITATLKPDFLPHLTHYLNNVPTYLKNLTQSQPNHPLLSTENWLALQVKQQQTGYRTFWDYLSPSGMNPETIDSKKIKQAIFNFFKDWAQANLDTMGEAAISQSLSEVARGFDEWVDPNISLVTAETISPILKEMVKAFKQLANMSQTKDTEEDYSQIFETIIKFFTEDDWHFSKIKDSPALHLAFQGENGKFDCYAQVIVEKSQFIFYSVSLIKVPKPKRRAVGEFIIRANYSLIIGNFELDFADGEIRYKTSIDVEGSTLTFPQIKNLVYTNVMMMDRYLPGIITVINGDASPEAAINLIEKID</sequence>
<dbReference type="RefSeq" id="WP_254014473.1">
    <property type="nucleotide sequence ID" value="NZ_JAMZMM010000388.1"/>
</dbReference>
<comment type="caution">
    <text evidence="1">The sequence shown here is derived from an EMBL/GenBank/DDBJ whole genome shotgun (WGS) entry which is preliminary data.</text>
</comment>
<keyword evidence="2" id="KW-1185">Reference proteome</keyword>
<protein>
    <submittedName>
        <fullName evidence="1">YbjN domain-containing protein</fullName>
    </submittedName>
</protein>
<dbReference type="AlphaFoldDB" id="A0AAE3GWH5"/>